<accession>A0A835DDU7</accession>
<feature type="region of interest" description="Disordered" evidence="2">
    <location>
        <begin position="38"/>
        <end position="90"/>
    </location>
</feature>
<name>A0A835DDU7_TETSI</name>
<dbReference type="AlphaFoldDB" id="A0A835DDU7"/>
<gene>
    <name evidence="4" type="ORF">HHK36_013983</name>
</gene>
<feature type="coiled-coil region" evidence="1">
    <location>
        <begin position="9"/>
        <end position="36"/>
    </location>
</feature>
<dbReference type="EMBL" id="JABCRI010000009">
    <property type="protein sequence ID" value="KAF8400683.1"/>
    <property type="molecule type" value="Genomic_DNA"/>
</dbReference>
<dbReference type="Proteomes" id="UP000655225">
    <property type="component" value="Unassembled WGS sequence"/>
</dbReference>
<dbReference type="InterPro" id="IPR040749">
    <property type="entry name" value="BRCC36_C"/>
</dbReference>
<keyword evidence="1" id="KW-0175">Coiled coil</keyword>
<evidence type="ECO:0000256" key="2">
    <source>
        <dbReference type="SAM" id="MobiDB-lite"/>
    </source>
</evidence>
<evidence type="ECO:0000313" key="4">
    <source>
        <dbReference type="EMBL" id="KAF8400683.1"/>
    </source>
</evidence>
<dbReference type="OrthoDB" id="446074at2759"/>
<reference evidence="4 5" key="1">
    <citation type="submission" date="2020-04" db="EMBL/GenBank/DDBJ databases">
        <title>Plant Genome Project.</title>
        <authorList>
            <person name="Zhang R.-G."/>
        </authorList>
    </citation>
    <scope>NUCLEOTIDE SEQUENCE [LARGE SCALE GENOMIC DNA]</scope>
    <source>
        <strain evidence="4">YNK0</strain>
        <tissue evidence="4">Leaf</tissue>
    </source>
</reference>
<protein>
    <recommendedName>
        <fullName evidence="3">BRCC36 C-terminal helical domain-containing protein</fullName>
    </recommendedName>
</protein>
<organism evidence="4 5">
    <name type="scientific">Tetracentron sinense</name>
    <name type="common">Spur-leaf</name>
    <dbReference type="NCBI Taxonomy" id="13715"/>
    <lineage>
        <taxon>Eukaryota</taxon>
        <taxon>Viridiplantae</taxon>
        <taxon>Streptophyta</taxon>
        <taxon>Embryophyta</taxon>
        <taxon>Tracheophyta</taxon>
        <taxon>Spermatophyta</taxon>
        <taxon>Magnoliopsida</taxon>
        <taxon>Trochodendrales</taxon>
        <taxon>Trochodendraceae</taxon>
        <taxon>Tetracentron</taxon>
    </lineage>
</organism>
<feature type="domain" description="BRCC36 C-terminal helical" evidence="3">
    <location>
        <begin position="1"/>
        <end position="33"/>
    </location>
</feature>
<evidence type="ECO:0000256" key="1">
    <source>
        <dbReference type="SAM" id="Coils"/>
    </source>
</evidence>
<dbReference type="Pfam" id="PF18110">
    <property type="entry name" value="BRCC36_C"/>
    <property type="match status" value="1"/>
</dbReference>
<sequence>MEYCLSPATNALQDRLRENEIRLAMLTEEAKALEIEAFRGNESSGESPRKFPTHGVRGSAPMGQRDLYASGDSTSSRSLTGTGSRSRKGS</sequence>
<evidence type="ECO:0000313" key="5">
    <source>
        <dbReference type="Proteomes" id="UP000655225"/>
    </source>
</evidence>
<evidence type="ECO:0000259" key="3">
    <source>
        <dbReference type="Pfam" id="PF18110"/>
    </source>
</evidence>
<comment type="caution">
    <text evidence="4">The sequence shown here is derived from an EMBL/GenBank/DDBJ whole genome shotgun (WGS) entry which is preliminary data.</text>
</comment>
<keyword evidence="5" id="KW-1185">Reference proteome</keyword>
<feature type="compositionally biased region" description="Low complexity" evidence="2">
    <location>
        <begin position="70"/>
        <end position="84"/>
    </location>
</feature>
<proteinExistence type="predicted"/>